<dbReference type="RefSeq" id="WP_108995573.1">
    <property type="nucleotide sequence ID" value="NZ_BDQX01000390.1"/>
</dbReference>
<accession>A0A2R5EX46</accession>
<proteinExistence type="predicted"/>
<dbReference type="GO" id="GO:0043565">
    <property type="term" value="F:sequence-specific DNA binding"/>
    <property type="evidence" value="ECO:0007669"/>
    <property type="project" value="InterPro"/>
</dbReference>
<keyword evidence="4" id="KW-0472">Membrane</keyword>
<keyword evidence="4" id="KW-0812">Transmembrane</keyword>
<keyword evidence="1" id="KW-0805">Transcription regulation</keyword>
<evidence type="ECO:0000313" key="6">
    <source>
        <dbReference type="EMBL" id="GBG11230.1"/>
    </source>
</evidence>
<dbReference type="SMART" id="SM00342">
    <property type="entry name" value="HTH_ARAC"/>
    <property type="match status" value="1"/>
</dbReference>
<feature type="transmembrane region" description="Helical" evidence="4">
    <location>
        <begin position="12"/>
        <end position="32"/>
    </location>
</feature>
<keyword evidence="2" id="KW-0238">DNA-binding</keyword>
<comment type="caution">
    <text evidence="6">The sequence shown here is derived from an EMBL/GenBank/DDBJ whole genome shotgun (WGS) entry which is preliminary data.</text>
</comment>
<name>A0A2R5EX46_9BACL</name>
<keyword evidence="4" id="KW-1133">Transmembrane helix</keyword>
<dbReference type="InterPro" id="IPR009057">
    <property type="entry name" value="Homeodomain-like_sf"/>
</dbReference>
<dbReference type="PANTHER" id="PTHR43280">
    <property type="entry name" value="ARAC-FAMILY TRANSCRIPTIONAL REGULATOR"/>
    <property type="match status" value="1"/>
</dbReference>
<dbReference type="SUPFAM" id="SSF46689">
    <property type="entry name" value="Homeodomain-like"/>
    <property type="match status" value="1"/>
</dbReference>
<evidence type="ECO:0000259" key="5">
    <source>
        <dbReference type="PROSITE" id="PS01124"/>
    </source>
</evidence>
<feature type="transmembrane region" description="Helical" evidence="4">
    <location>
        <begin position="289"/>
        <end position="307"/>
    </location>
</feature>
<dbReference type="PANTHER" id="PTHR43280:SF2">
    <property type="entry name" value="HTH-TYPE TRANSCRIPTIONAL REGULATOR EXSA"/>
    <property type="match status" value="1"/>
</dbReference>
<organism evidence="6 7">
    <name type="scientific">Paenibacillus agaridevorans</name>
    <dbReference type="NCBI Taxonomy" id="171404"/>
    <lineage>
        <taxon>Bacteria</taxon>
        <taxon>Bacillati</taxon>
        <taxon>Bacillota</taxon>
        <taxon>Bacilli</taxon>
        <taxon>Bacillales</taxon>
        <taxon>Paenibacillaceae</taxon>
        <taxon>Paenibacillus</taxon>
    </lineage>
</organism>
<feature type="domain" description="HTH araC/xylS-type" evidence="5">
    <location>
        <begin position="653"/>
        <end position="752"/>
    </location>
</feature>
<dbReference type="PROSITE" id="PS01124">
    <property type="entry name" value="HTH_ARAC_FAMILY_2"/>
    <property type="match status" value="1"/>
</dbReference>
<evidence type="ECO:0000256" key="2">
    <source>
        <dbReference type="ARBA" id="ARBA00023125"/>
    </source>
</evidence>
<evidence type="ECO:0000256" key="1">
    <source>
        <dbReference type="ARBA" id="ARBA00023015"/>
    </source>
</evidence>
<dbReference type="Pfam" id="PF12833">
    <property type="entry name" value="HTH_18"/>
    <property type="match status" value="1"/>
</dbReference>
<dbReference type="Pfam" id="PF17853">
    <property type="entry name" value="GGDEF_2"/>
    <property type="match status" value="1"/>
</dbReference>
<dbReference type="Gene3D" id="1.10.10.60">
    <property type="entry name" value="Homeodomain-like"/>
    <property type="match status" value="2"/>
</dbReference>
<dbReference type="Proteomes" id="UP000245202">
    <property type="component" value="Unassembled WGS sequence"/>
</dbReference>
<reference evidence="6 7" key="1">
    <citation type="submission" date="2017-08" db="EMBL/GenBank/DDBJ databases">
        <title>Substantial Increase in Enzyme Production by Combined Drug-Resistance Mutations in Paenibacillus agaridevorans.</title>
        <authorList>
            <person name="Tanaka Y."/>
            <person name="Funane K."/>
            <person name="Hosaka T."/>
            <person name="Shiwa Y."/>
            <person name="Fujita N."/>
            <person name="Miyazaki T."/>
            <person name="Yoshikawa H."/>
            <person name="Murakami K."/>
            <person name="Kasahara K."/>
            <person name="Inaoka T."/>
            <person name="Hiraga Y."/>
            <person name="Ochi K."/>
        </authorList>
    </citation>
    <scope>NUCLEOTIDE SEQUENCE [LARGE SCALE GENOMIC DNA]</scope>
    <source>
        <strain evidence="6 7">T-3040</strain>
    </source>
</reference>
<dbReference type="InterPro" id="IPR018062">
    <property type="entry name" value="HTH_AraC-typ_CS"/>
</dbReference>
<evidence type="ECO:0000256" key="3">
    <source>
        <dbReference type="ARBA" id="ARBA00023163"/>
    </source>
</evidence>
<dbReference type="EMBL" id="BDQX01000390">
    <property type="protein sequence ID" value="GBG11230.1"/>
    <property type="molecule type" value="Genomic_DNA"/>
</dbReference>
<keyword evidence="7" id="KW-1185">Reference proteome</keyword>
<gene>
    <name evidence="6" type="ORF">PAT3040_06022</name>
</gene>
<dbReference type="PROSITE" id="PS00041">
    <property type="entry name" value="HTH_ARAC_FAMILY_1"/>
    <property type="match status" value="1"/>
</dbReference>
<dbReference type="GO" id="GO:0003700">
    <property type="term" value="F:DNA-binding transcription factor activity"/>
    <property type="evidence" value="ECO:0007669"/>
    <property type="project" value="InterPro"/>
</dbReference>
<sequence>MLLKRKSIIFPWLLSYVVILLIPVLTGVYIYMKSNQTIVGEIDRSNNLILSKVQQDIDTLLEDVNRLSVEIALNPQVQELLTIQGPLEPSQYFTIYKTFESLKVYKSSNRWNDYFVYFKEIDTIITPELSNTSESIYHSQYKKSNSGYRDWVGKLEGYYQGDYVMIGDDLAFIRSIPIIKNGSTLGNIVIFLDQAKFWVNNAEAHLHNGAAAIIDSSDQVLASSRPLDDPLPVFYHEMPQDSGVLKVNDGERELVVSYISSDSSEWKYVIMTPGHIYWDKVEGIKRATIMSLFLCLCVGFGLTYTFVRRNYSPVRGMVEMFKEKKSNGKENNNGINEYEFMKQEIHSTLIENKEMGGKLWRQKGVMRDHFLEKLLKGRDSAIPLQQLMELHEMAFVSENFAVMILHIEDYNTISPSLVHFAVMNVTEELTNQLHQGFTAEIDEFIVCLINFNVVQELDWKRDLFELANHLLKFMETKYGVPVTIAMSRLHSSATGISKAYYEAVEVMEYQSIYGVSGVMDYLDMEAPRAKGEYYYPLEKEQALINSIKAGDYKAAESIVDEVFKHNLEQRQLPLQLAKCLFVDLVGTLMKTMNGISGMYDNDNGYLENLNPIERLLGSQTVSEMKLQLKNMLRDICDAVGLKQVGKRTNDILLKVSDILTAQYNDVNLSIASIAEQIGLHPAYVSKLYKDGTGDSLLDDIGKYRVEKAKLIMKEQNLTIEEVSQLVGFSNVRTFRRAFTKYEGITPGKYSGTMD</sequence>
<dbReference type="AlphaFoldDB" id="A0A2R5EX46"/>
<evidence type="ECO:0000256" key="4">
    <source>
        <dbReference type="SAM" id="Phobius"/>
    </source>
</evidence>
<protein>
    <submittedName>
        <fullName evidence="6">AraC family transcriptional regulator</fullName>
    </submittedName>
</protein>
<dbReference type="InterPro" id="IPR041522">
    <property type="entry name" value="CdaR_GGDEF"/>
</dbReference>
<keyword evidence="3" id="KW-0804">Transcription</keyword>
<dbReference type="InterPro" id="IPR018060">
    <property type="entry name" value="HTH_AraC"/>
</dbReference>
<evidence type="ECO:0000313" key="7">
    <source>
        <dbReference type="Proteomes" id="UP000245202"/>
    </source>
</evidence>